<organism evidence="2 3">
    <name type="scientific">Sporomusa termitida</name>
    <dbReference type="NCBI Taxonomy" id="2377"/>
    <lineage>
        <taxon>Bacteria</taxon>
        <taxon>Bacillati</taxon>
        <taxon>Bacillota</taxon>
        <taxon>Negativicutes</taxon>
        <taxon>Selenomonadales</taxon>
        <taxon>Sporomusaceae</taxon>
        <taxon>Sporomusa</taxon>
    </lineage>
</organism>
<dbReference type="RefSeq" id="WP_144350064.1">
    <property type="nucleotide sequence ID" value="NZ_CP036259.1"/>
</dbReference>
<proteinExistence type="predicted"/>
<dbReference type="Proteomes" id="UP000320776">
    <property type="component" value="Chromosome"/>
</dbReference>
<evidence type="ECO:0000313" key="2">
    <source>
        <dbReference type="EMBL" id="QDR80457.1"/>
    </source>
</evidence>
<keyword evidence="1" id="KW-0472">Membrane</keyword>
<keyword evidence="1" id="KW-1133">Transmembrane helix</keyword>
<protein>
    <submittedName>
        <fullName evidence="2">Uncharacterized protein</fullName>
    </submittedName>
</protein>
<gene>
    <name evidence="2" type="ORF">SPTER_17840</name>
</gene>
<reference evidence="2 3" key="1">
    <citation type="submission" date="2019-02" db="EMBL/GenBank/DDBJ databases">
        <title>Closed genome of Sporomusa termitida DSM 4440.</title>
        <authorList>
            <person name="Poehlein A."/>
            <person name="Daniel R."/>
        </authorList>
    </citation>
    <scope>NUCLEOTIDE SEQUENCE [LARGE SCALE GENOMIC DNA]</scope>
    <source>
        <strain evidence="2 3">DSM 4440</strain>
    </source>
</reference>
<dbReference type="AlphaFoldDB" id="A0A517DSY7"/>
<evidence type="ECO:0000256" key="1">
    <source>
        <dbReference type="SAM" id="Phobius"/>
    </source>
</evidence>
<dbReference type="OrthoDB" id="1683771at2"/>
<name>A0A517DSY7_9FIRM</name>
<feature type="transmembrane region" description="Helical" evidence="1">
    <location>
        <begin position="88"/>
        <end position="112"/>
    </location>
</feature>
<feature type="transmembrane region" description="Helical" evidence="1">
    <location>
        <begin position="33"/>
        <end position="53"/>
    </location>
</feature>
<dbReference type="KEGG" id="sted:SPTER_17840"/>
<feature type="transmembrane region" description="Helical" evidence="1">
    <location>
        <begin position="59"/>
        <end position="81"/>
    </location>
</feature>
<feature type="transmembrane region" description="Helical" evidence="1">
    <location>
        <begin position="6"/>
        <end position="21"/>
    </location>
</feature>
<evidence type="ECO:0000313" key="3">
    <source>
        <dbReference type="Proteomes" id="UP000320776"/>
    </source>
</evidence>
<feature type="transmembrane region" description="Helical" evidence="1">
    <location>
        <begin position="118"/>
        <end position="139"/>
    </location>
</feature>
<sequence length="171" mass="19770">MNNQTLLWASIILPWLSIVFLKKEDLQRYMPVALLGSLITIIFMEVGITLGWWVPQENIFPLINIPPLSYSTYLIGIIWIFKFTYRNFLKYLATNLIIDTVLSFVILRWFIQRGIVDIYISGLEMLFLSTIIAFALYAYQIWQESDAAVKIAPDLQPAASKPLHEEPTDKP</sequence>
<keyword evidence="3" id="KW-1185">Reference proteome</keyword>
<accession>A0A517DSY7</accession>
<dbReference type="EMBL" id="CP036259">
    <property type="protein sequence ID" value="QDR80457.1"/>
    <property type="molecule type" value="Genomic_DNA"/>
</dbReference>
<keyword evidence="1" id="KW-0812">Transmembrane</keyword>